<evidence type="ECO:0000256" key="2">
    <source>
        <dbReference type="ARBA" id="ARBA00022679"/>
    </source>
</evidence>
<dbReference type="InterPro" id="IPR029063">
    <property type="entry name" value="SAM-dependent_MTases_sf"/>
</dbReference>
<keyword evidence="2" id="KW-0808">Transferase</keyword>
<keyword evidence="4" id="KW-0812">Transmembrane</keyword>
<keyword evidence="1" id="KW-0489">Methyltransferase</keyword>
<evidence type="ECO:0000313" key="5">
    <source>
        <dbReference type="EMBL" id="PIQ72640.1"/>
    </source>
</evidence>
<dbReference type="PANTHER" id="PTHR13610:SF11">
    <property type="entry name" value="METHYLTRANSFERASE DOMAIN-CONTAINING PROTEIN"/>
    <property type="match status" value="1"/>
</dbReference>
<gene>
    <name evidence="5" type="ORF">COV86_01890</name>
</gene>
<dbReference type="GO" id="GO:0003723">
    <property type="term" value="F:RNA binding"/>
    <property type="evidence" value="ECO:0007669"/>
    <property type="project" value="UniProtKB-KW"/>
</dbReference>
<dbReference type="AlphaFoldDB" id="A0A2H0KN13"/>
<dbReference type="EMBL" id="PCVL01000022">
    <property type="protein sequence ID" value="PIQ72640.1"/>
    <property type="molecule type" value="Genomic_DNA"/>
</dbReference>
<comment type="caution">
    <text evidence="5">The sequence shown here is derived from an EMBL/GenBank/DDBJ whole genome shotgun (WGS) entry which is preliminary data.</text>
</comment>
<evidence type="ECO:0008006" key="7">
    <source>
        <dbReference type="Google" id="ProtNLM"/>
    </source>
</evidence>
<evidence type="ECO:0000256" key="3">
    <source>
        <dbReference type="ARBA" id="ARBA00022691"/>
    </source>
</evidence>
<dbReference type="Proteomes" id="UP000229570">
    <property type="component" value="Unassembled WGS sequence"/>
</dbReference>
<dbReference type="PANTHER" id="PTHR13610">
    <property type="entry name" value="METHYLTRANSFERASE DOMAIN-CONTAINING PROTEIN"/>
    <property type="match status" value="1"/>
</dbReference>
<dbReference type="Gene3D" id="3.40.50.150">
    <property type="entry name" value="Vaccinia Virus protein VP39"/>
    <property type="match status" value="1"/>
</dbReference>
<dbReference type="GO" id="GO:0016279">
    <property type="term" value="F:protein-lysine N-methyltransferase activity"/>
    <property type="evidence" value="ECO:0007669"/>
    <property type="project" value="InterPro"/>
</dbReference>
<dbReference type="CDD" id="cd02440">
    <property type="entry name" value="AdoMet_MTases"/>
    <property type="match status" value="1"/>
</dbReference>
<feature type="transmembrane region" description="Helical" evidence="4">
    <location>
        <begin position="77"/>
        <end position="96"/>
    </location>
</feature>
<reference evidence="5 6" key="1">
    <citation type="submission" date="2017-09" db="EMBL/GenBank/DDBJ databases">
        <title>Depth-based differentiation of microbial function through sediment-hosted aquifers and enrichment of novel symbionts in the deep terrestrial subsurface.</title>
        <authorList>
            <person name="Probst A.J."/>
            <person name="Ladd B."/>
            <person name="Jarett J.K."/>
            <person name="Geller-Mcgrath D.E."/>
            <person name="Sieber C.M."/>
            <person name="Emerson J.B."/>
            <person name="Anantharaman K."/>
            <person name="Thomas B.C."/>
            <person name="Malmstrom R."/>
            <person name="Stieglmeier M."/>
            <person name="Klingl A."/>
            <person name="Woyke T."/>
            <person name="Ryan C.M."/>
            <person name="Banfield J.F."/>
        </authorList>
    </citation>
    <scope>NUCLEOTIDE SEQUENCE [LARGE SCALE GENOMIC DNA]</scope>
    <source>
        <strain evidence="5">CG11_big_fil_rev_8_21_14_0_20_35_14</strain>
    </source>
</reference>
<organism evidence="5 6">
    <name type="scientific">Candidatus Roizmanbacteria bacterium CG11_big_fil_rev_8_21_14_0_20_35_14</name>
    <dbReference type="NCBI Taxonomy" id="1974855"/>
    <lineage>
        <taxon>Bacteria</taxon>
        <taxon>Candidatus Roizmaniibacteriota</taxon>
    </lineage>
</organism>
<protein>
    <recommendedName>
        <fullName evidence="7">Methyltransferase domain-containing protein</fullName>
    </recommendedName>
</protein>
<evidence type="ECO:0000256" key="4">
    <source>
        <dbReference type="SAM" id="Phobius"/>
    </source>
</evidence>
<accession>A0A2H0KN13</accession>
<evidence type="ECO:0000313" key="6">
    <source>
        <dbReference type="Proteomes" id="UP000229570"/>
    </source>
</evidence>
<keyword evidence="4" id="KW-0472">Membrane</keyword>
<keyword evidence="3" id="KW-0949">S-adenosyl-L-methionine</keyword>
<sequence>MGFFIIFILIIAVIFLFSSPKLSPIPYFPSQSVDLLKIIKALNLKNNQTVIDLGAGDGIVIFKAAQQAYKRKLNTQFIAVDINPILVFIMFLRRLFHPNRKNIRIVLDDIFKMDFSHLTPNSYLLTFYLYISPWYIEKTILNIKKQVSKFKIVSYMYPVKSLDKTTFVKATVVKGKNSIFVYNL</sequence>
<proteinExistence type="predicted"/>
<evidence type="ECO:0000256" key="1">
    <source>
        <dbReference type="ARBA" id="ARBA00022603"/>
    </source>
</evidence>
<dbReference type="InterPro" id="IPR026170">
    <property type="entry name" value="FAM173A/B"/>
</dbReference>
<dbReference type="GO" id="GO:0032259">
    <property type="term" value="P:methylation"/>
    <property type="evidence" value="ECO:0007669"/>
    <property type="project" value="UniProtKB-KW"/>
</dbReference>
<name>A0A2H0KN13_9BACT</name>
<keyword evidence="4" id="KW-1133">Transmembrane helix</keyword>
<dbReference type="SUPFAM" id="SSF53335">
    <property type="entry name" value="S-adenosyl-L-methionine-dependent methyltransferases"/>
    <property type="match status" value="1"/>
</dbReference>